<proteinExistence type="inferred from homology"/>
<dbReference type="GO" id="GO:0046933">
    <property type="term" value="F:proton-transporting ATP synthase activity, rotational mechanism"/>
    <property type="evidence" value="ECO:0007669"/>
    <property type="project" value="UniProtKB-UniRule"/>
</dbReference>
<evidence type="ECO:0000256" key="6">
    <source>
        <dbReference type="ARBA" id="ARBA00022781"/>
    </source>
</evidence>
<feature type="transmembrane region" description="Helical" evidence="12">
    <location>
        <begin position="73"/>
        <end position="98"/>
    </location>
</feature>
<reference evidence="14 15" key="1">
    <citation type="submission" date="2019-01" db="EMBL/GenBank/DDBJ databases">
        <authorList>
            <consortium name="Pathogen Informatics"/>
        </authorList>
    </citation>
    <scope>NUCLEOTIDE SEQUENCE [LARGE SCALE GENOMIC DNA]</scope>
    <source>
        <strain evidence="14 15">NCTC10181</strain>
    </source>
</reference>
<evidence type="ECO:0000313" key="15">
    <source>
        <dbReference type="Proteomes" id="UP000290985"/>
    </source>
</evidence>
<dbReference type="PROSITE" id="PS00605">
    <property type="entry name" value="ATPASE_C"/>
    <property type="match status" value="1"/>
</dbReference>
<sequence length="101" mass="10310">MLTNVTKLLEETTNQAATTSSGAGSIEAGLVAVGAGIAMIGAFGSAIGQGYAGGKTIEAISRNPESEAKVRKMFIIAAGITESAAIYCLVISLLIFFLGRR</sequence>
<feature type="site" description="Reversibly protonated during proton transport" evidence="12">
    <location>
        <position position="82"/>
    </location>
</feature>
<feature type="domain" description="V-ATPase proteolipid subunit C-like" evidence="13">
    <location>
        <begin position="33"/>
        <end position="95"/>
    </location>
</feature>
<dbReference type="InterPro" id="IPR005953">
    <property type="entry name" value="ATP_synth_csu_bac/chlpt"/>
</dbReference>
<dbReference type="AlphaFoldDB" id="A0A449B1M4"/>
<keyword evidence="8 12" id="KW-0406">Ion transport</keyword>
<evidence type="ECO:0000256" key="5">
    <source>
        <dbReference type="ARBA" id="ARBA00022692"/>
    </source>
</evidence>
<dbReference type="HAMAP" id="MF_01396">
    <property type="entry name" value="ATP_synth_c_bact"/>
    <property type="match status" value="1"/>
</dbReference>
<keyword evidence="6 12" id="KW-0375">Hydrogen ion transport</keyword>
<comment type="similarity">
    <text evidence="2 12">Belongs to the ATPase C chain family.</text>
</comment>
<evidence type="ECO:0000256" key="1">
    <source>
        <dbReference type="ARBA" id="ARBA00004141"/>
    </source>
</evidence>
<dbReference type="Proteomes" id="UP000290985">
    <property type="component" value="Chromosome"/>
</dbReference>
<dbReference type="Gene3D" id="1.20.120.610">
    <property type="entry name" value="lithium bound rotor ring of v- atpase"/>
    <property type="match status" value="1"/>
</dbReference>
<dbReference type="PANTHER" id="PTHR10031:SF0">
    <property type="entry name" value="ATPASE PROTEIN 9"/>
    <property type="match status" value="1"/>
</dbReference>
<evidence type="ECO:0000259" key="13">
    <source>
        <dbReference type="Pfam" id="PF00137"/>
    </source>
</evidence>
<keyword evidence="7 12" id="KW-1133">Transmembrane helix</keyword>
<keyword evidence="9 12" id="KW-0446">Lipid-binding</keyword>
<name>A0A449B1M4_9BACT</name>
<dbReference type="CDD" id="cd18184">
    <property type="entry name" value="ATP-synt_Fo_c_NaATPase"/>
    <property type="match status" value="1"/>
</dbReference>
<evidence type="ECO:0000256" key="12">
    <source>
        <dbReference type="HAMAP-Rule" id="MF_01396"/>
    </source>
</evidence>
<dbReference type="InterPro" id="IPR020537">
    <property type="entry name" value="ATP_synth_F0_csu_DDCD_BS"/>
</dbReference>
<evidence type="ECO:0000256" key="2">
    <source>
        <dbReference type="ARBA" id="ARBA00006704"/>
    </source>
</evidence>
<dbReference type="RefSeq" id="WP_129725266.1">
    <property type="nucleotide sequence ID" value="NZ_LR215036.1"/>
</dbReference>
<dbReference type="Pfam" id="PF00137">
    <property type="entry name" value="ATP-synt_C"/>
    <property type="match status" value="1"/>
</dbReference>
<dbReference type="InterPro" id="IPR000454">
    <property type="entry name" value="ATP_synth_F0_csu"/>
</dbReference>
<dbReference type="NCBIfam" id="TIGR01260">
    <property type="entry name" value="ATP_synt_c"/>
    <property type="match status" value="1"/>
</dbReference>
<comment type="function">
    <text evidence="12">Key component of the F(0) channel; it plays a direct role in translocation across the membrane. A homomeric c-ring of between 10-14 subunits forms the central stalk rotor element with the F(1) delta and epsilon subunits.</text>
</comment>
<comment type="subcellular location">
    <subcellularLocation>
        <location evidence="12">Cell membrane</location>
        <topology evidence="12">Multi-pass membrane protein</topology>
    </subcellularLocation>
    <subcellularLocation>
        <location evidence="1">Membrane</location>
        <topology evidence="1">Multi-pass membrane protein</topology>
    </subcellularLocation>
</comment>
<keyword evidence="4 12" id="KW-0138">CF(0)</keyword>
<dbReference type="GO" id="GO:0016787">
    <property type="term" value="F:hydrolase activity"/>
    <property type="evidence" value="ECO:0007669"/>
    <property type="project" value="UniProtKB-KW"/>
</dbReference>
<evidence type="ECO:0000256" key="10">
    <source>
        <dbReference type="ARBA" id="ARBA00023136"/>
    </source>
</evidence>
<dbReference type="PANTHER" id="PTHR10031">
    <property type="entry name" value="ATP SYNTHASE LIPID-BINDING PROTEIN, MITOCHONDRIAL"/>
    <property type="match status" value="1"/>
</dbReference>
<evidence type="ECO:0000256" key="7">
    <source>
        <dbReference type="ARBA" id="ARBA00022989"/>
    </source>
</evidence>
<organism evidence="14 15">
    <name type="scientific">Mycoplasmopsis citelli</name>
    <dbReference type="NCBI Taxonomy" id="171281"/>
    <lineage>
        <taxon>Bacteria</taxon>
        <taxon>Bacillati</taxon>
        <taxon>Mycoplasmatota</taxon>
        <taxon>Mycoplasmoidales</taxon>
        <taxon>Metamycoplasmataceae</taxon>
        <taxon>Mycoplasmopsis</taxon>
    </lineage>
</organism>
<dbReference type="InterPro" id="IPR035921">
    <property type="entry name" value="F/V-ATP_Csub_sf"/>
</dbReference>
<dbReference type="GO" id="GO:0005886">
    <property type="term" value="C:plasma membrane"/>
    <property type="evidence" value="ECO:0007669"/>
    <property type="project" value="UniProtKB-SubCell"/>
</dbReference>
<dbReference type="GO" id="GO:0033177">
    <property type="term" value="C:proton-transporting two-sector ATPase complex, proton-transporting domain"/>
    <property type="evidence" value="ECO:0007669"/>
    <property type="project" value="InterPro"/>
</dbReference>
<dbReference type="GO" id="GO:0045259">
    <property type="term" value="C:proton-transporting ATP synthase complex"/>
    <property type="evidence" value="ECO:0007669"/>
    <property type="project" value="UniProtKB-KW"/>
</dbReference>
<keyword evidence="11 12" id="KW-0066">ATP synthesis</keyword>
<dbReference type="GO" id="GO:0008289">
    <property type="term" value="F:lipid binding"/>
    <property type="evidence" value="ECO:0007669"/>
    <property type="project" value="UniProtKB-KW"/>
</dbReference>
<keyword evidence="5 12" id="KW-0812">Transmembrane</keyword>
<dbReference type="PRINTS" id="PR00124">
    <property type="entry name" value="ATPASEC"/>
</dbReference>
<dbReference type="SUPFAM" id="SSF81333">
    <property type="entry name" value="F1F0 ATP synthase subunit C"/>
    <property type="match status" value="1"/>
</dbReference>
<evidence type="ECO:0000256" key="9">
    <source>
        <dbReference type="ARBA" id="ARBA00023121"/>
    </source>
</evidence>
<feature type="transmembrane region" description="Helical" evidence="12">
    <location>
        <begin position="28"/>
        <end position="52"/>
    </location>
</feature>
<evidence type="ECO:0000256" key="3">
    <source>
        <dbReference type="ARBA" id="ARBA00022448"/>
    </source>
</evidence>
<gene>
    <name evidence="12 14" type="primary">atpE</name>
    <name evidence="14" type="ORF">NCTC10181_00273</name>
</gene>
<dbReference type="EMBL" id="LR215036">
    <property type="protein sequence ID" value="VEU74434.1"/>
    <property type="molecule type" value="Genomic_DNA"/>
</dbReference>
<keyword evidence="3 12" id="KW-0813">Transport</keyword>
<keyword evidence="10 12" id="KW-0472">Membrane</keyword>
<evidence type="ECO:0000256" key="8">
    <source>
        <dbReference type="ARBA" id="ARBA00023065"/>
    </source>
</evidence>
<dbReference type="KEGG" id="mcit:NCTC10181_00273"/>
<protein>
    <recommendedName>
        <fullName evidence="12">ATP synthase subunit c</fullName>
    </recommendedName>
    <alternativeName>
        <fullName evidence="12">ATP synthase F(0) sector subunit c</fullName>
    </alternativeName>
    <alternativeName>
        <fullName evidence="12">F-type ATPase subunit c</fullName>
        <shortName evidence="12">F-ATPase subunit c</shortName>
    </alternativeName>
    <alternativeName>
        <fullName evidence="12">Lipid-binding protein</fullName>
    </alternativeName>
</protein>
<keyword evidence="15" id="KW-1185">Reference proteome</keyword>
<dbReference type="OrthoDB" id="400992at2"/>
<keyword evidence="14" id="KW-0378">Hydrolase</keyword>
<evidence type="ECO:0000313" key="14">
    <source>
        <dbReference type="EMBL" id="VEU74434.1"/>
    </source>
</evidence>
<evidence type="ECO:0000256" key="11">
    <source>
        <dbReference type="ARBA" id="ARBA00023310"/>
    </source>
</evidence>
<comment type="function">
    <text evidence="12">F(1)F(0) ATP synthase produces ATP from ADP in the presence of a proton or sodium gradient. F-type ATPases consist of two structural domains, F(1) containing the extramembraneous catalytic core and F(0) containing the membrane proton channel, linked together by a central stalk and a peripheral stalk. During catalysis, ATP synthesis in the catalytic domain of F(1) is coupled via a rotary mechanism of the central stalk subunits to proton translocation.</text>
</comment>
<accession>A0A449B1M4</accession>
<keyword evidence="12" id="KW-1003">Cell membrane</keyword>
<dbReference type="InterPro" id="IPR002379">
    <property type="entry name" value="ATPase_proteolipid_c-like_dom"/>
</dbReference>
<evidence type="ECO:0000256" key="4">
    <source>
        <dbReference type="ARBA" id="ARBA00022547"/>
    </source>
</evidence>